<evidence type="ECO:0000256" key="3">
    <source>
        <dbReference type="ARBA" id="ARBA00022722"/>
    </source>
</evidence>
<gene>
    <name evidence="6" type="primary">PARPA_09495.1 scaffold 36791</name>
</gene>
<evidence type="ECO:0000313" key="7">
    <source>
        <dbReference type="Proteomes" id="UP000054107"/>
    </source>
</evidence>
<accession>A0A0B7NK12</accession>
<keyword evidence="7" id="KW-1185">Reference proteome</keyword>
<proteinExistence type="predicted"/>
<dbReference type="InterPro" id="IPR043502">
    <property type="entry name" value="DNA/RNA_pol_sf"/>
</dbReference>
<evidence type="ECO:0000313" key="6">
    <source>
        <dbReference type="EMBL" id="CEP15288.1"/>
    </source>
</evidence>
<reference evidence="6 7" key="1">
    <citation type="submission" date="2014-09" db="EMBL/GenBank/DDBJ databases">
        <authorList>
            <person name="Ellenberger Sabrina"/>
        </authorList>
    </citation>
    <scope>NUCLEOTIDE SEQUENCE [LARGE SCALE GENOMIC DNA]</scope>
    <source>
        <strain evidence="6 7">CBS 412.66</strain>
    </source>
</reference>
<organism evidence="6 7">
    <name type="scientific">Parasitella parasitica</name>
    <dbReference type="NCBI Taxonomy" id="35722"/>
    <lineage>
        <taxon>Eukaryota</taxon>
        <taxon>Fungi</taxon>
        <taxon>Fungi incertae sedis</taxon>
        <taxon>Mucoromycota</taxon>
        <taxon>Mucoromycotina</taxon>
        <taxon>Mucoromycetes</taxon>
        <taxon>Mucorales</taxon>
        <taxon>Mucorineae</taxon>
        <taxon>Mucoraceae</taxon>
        <taxon>Parasitella</taxon>
    </lineage>
</organism>
<dbReference type="GO" id="GO:0016779">
    <property type="term" value="F:nucleotidyltransferase activity"/>
    <property type="evidence" value="ECO:0007669"/>
    <property type="project" value="UniProtKB-KW"/>
</dbReference>
<evidence type="ECO:0000256" key="4">
    <source>
        <dbReference type="ARBA" id="ARBA00022759"/>
    </source>
</evidence>
<dbReference type="Gene3D" id="3.30.70.270">
    <property type="match status" value="1"/>
</dbReference>
<name>A0A0B7NK12_9FUNG</name>
<dbReference type="AlphaFoldDB" id="A0A0B7NK12"/>
<evidence type="ECO:0000256" key="2">
    <source>
        <dbReference type="ARBA" id="ARBA00022695"/>
    </source>
</evidence>
<feature type="region of interest" description="Disordered" evidence="5">
    <location>
        <begin position="382"/>
        <end position="405"/>
    </location>
</feature>
<dbReference type="InterPro" id="IPR021109">
    <property type="entry name" value="Peptidase_aspartic_dom_sf"/>
</dbReference>
<dbReference type="SUPFAM" id="SSF56672">
    <property type="entry name" value="DNA/RNA polymerases"/>
    <property type="match status" value="1"/>
</dbReference>
<dbReference type="InterPro" id="IPR043128">
    <property type="entry name" value="Rev_trsase/Diguanyl_cyclase"/>
</dbReference>
<keyword evidence="3" id="KW-0540">Nuclease</keyword>
<keyword evidence="1" id="KW-0808">Transferase</keyword>
<dbReference type="GO" id="GO:0004519">
    <property type="term" value="F:endonuclease activity"/>
    <property type="evidence" value="ECO:0007669"/>
    <property type="project" value="UniProtKB-KW"/>
</dbReference>
<dbReference type="SUPFAM" id="SSF50630">
    <property type="entry name" value="Acid proteases"/>
    <property type="match status" value="1"/>
</dbReference>
<feature type="compositionally biased region" description="Basic residues" evidence="5">
    <location>
        <begin position="382"/>
        <end position="403"/>
    </location>
</feature>
<evidence type="ECO:0000256" key="1">
    <source>
        <dbReference type="ARBA" id="ARBA00022679"/>
    </source>
</evidence>
<keyword evidence="4" id="KW-0255">Endonuclease</keyword>
<keyword evidence="4" id="KW-0378">Hydrolase</keyword>
<dbReference type="Proteomes" id="UP000054107">
    <property type="component" value="Unassembled WGS sequence"/>
</dbReference>
<evidence type="ECO:0008006" key="8">
    <source>
        <dbReference type="Google" id="ProtNLM"/>
    </source>
</evidence>
<dbReference type="OrthoDB" id="2289648at2759"/>
<dbReference type="PANTHER" id="PTHR37984:SF5">
    <property type="entry name" value="PROTEIN NYNRIN-LIKE"/>
    <property type="match status" value="1"/>
</dbReference>
<dbReference type="Gene3D" id="3.10.10.10">
    <property type="entry name" value="HIV Type 1 Reverse Transcriptase, subunit A, domain 1"/>
    <property type="match status" value="1"/>
</dbReference>
<dbReference type="Gene3D" id="2.40.70.10">
    <property type="entry name" value="Acid Proteases"/>
    <property type="match status" value="1"/>
</dbReference>
<sequence length="708" mass="79972">MSRVKKASNLYFFGAAGIPLKIKQKYGLDADAIEIAGSIRDFKTSNSLTHAGKDKNPTQIIRPQYVLDTLHVPYILSISCYSILPTVKRSRRESFHTVPALSRRQSSASVASTFSFTSYHTAPATFHTMASTIPVETPSDFMLYLIQERAKSVPIAPYELTSSIRIWLKQFEQQTKIHGITSMDNCTPHLTRYMPLIIQQWIPTLSPQVTSSWTLLTEALITRFGVAADEDNRILLKQLKACKQQPNESVRLNAAKWEHLLSLITTEYTDKTKITYFIQSLNSRDTKLTLTSLVFSMKLDSVSQVINHAIVLEIQAKLLDEPETVTQQSAVSDPMDLDYMSSHSHQYKKQAHNNTQPKQLRAYDKHGNLICDLCRGKHRTVDHKKKKPQQNNHNKQHHHHHRQSVNNKNVHNVRELNTIPTENQSTSSFSVDISHFASNSHKLPRSTILVNGKPISLLWDTGADINGIQLELFNTMHAQLNTNERIAYRDVNNNIELTCGTAVISVFGQDIKVHVIDGLSSRLIVGWNTITKFKGNIDSDTGTVTLVINNNTIKIPLDNTKEPNINNMDSATYDITQLILYKFDSIIAKNPDKPSVTNLTEFYIDTGDHAPIYCKPRTFHPDLQAEIDDKLESMVENGLLEKVAFSQWGSQVRPVEKPDGSMRVCGNYIPINRITQPVNYPFPNMHNILQSLGQAKVFSKADLAQGYF</sequence>
<protein>
    <recommendedName>
        <fullName evidence="8">Peptidase A2 domain-containing protein</fullName>
    </recommendedName>
</protein>
<dbReference type="PANTHER" id="PTHR37984">
    <property type="entry name" value="PROTEIN CBG26694"/>
    <property type="match status" value="1"/>
</dbReference>
<dbReference type="STRING" id="35722.A0A0B7NK12"/>
<dbReference type="InterPro" id="IPR050951">
    <property type="entry name" value="Retrovirus_Pol_polyprotein"/>
</dbReference>
<keyword evidence="2" id="KW-0548">Nucleotidyltransferase</keyword>
<dbReference type="EMBL" id="LN732068">
    <property type="protein sequence ID" value="CEP15288.1"/>
    <property type="molecule type" value="Genomic_DNA"/>
</dbReference>
<evidence type="ECO:0000256" key="5">
    <source>
        <dbReference type="SAM" id="MobiDB-lite"/>
    </source>
</evidence>